<dbReference type="GO" id="GO:0003723">
    <property type="term" value="F:RNA binding"/>
    <property type="evidence" value="ECO:0007669"/>
    <property type="project" value="InterPro"/>
</dbReference>
<feature type="repeat" description="PPR" evidence="2">
    <location>
        <begin position="314"/>
        <end position="348"/>
    </location>
</feature>
<dbReference type="PANTHER" id="PTHR47926:SF454">
    <property type="entry name" value="REPEAT-CONTAINING PROTEIN, PUTATIVE-RELATED"/>
    <property type="match status" value="1"/>
</dbReference>
<dbReference type="Gene3D" id="1.25.40.10">
    <property type="entry name" value="Tetratricopeptide repeat domain"/>
    <property type="match status" value="6"/>
</dbReference>
<evidence type="ECO:0000259" key="3">
    <source>
        <dbReference type="Pfam" id="PF14432"/>
    </source>
</evidence>
<dbReference type="InterPro" id="IPR032867">
    <property type="entry name" value="DYW_dom"/>
</dbReference>
<dbReference type="Pfam" id="PF13041">
    <property type="entry name" value="PPR_2"/>
    <property type="match status" value="4"/>
</dbReference>
<keyword evidence="5" id="KW-1185">Reference proteome</keyword>
<dbReference type="Proteomes" id="UP000316621">
    <property type="component" value="Chromosome 11"/>
</dbReference>
<feature type="repeat" description="PPR" evidence="2">
    <location>
        <begin position="110"/>
        <end position="140"/>
    </location>
</feature>
<organism evidence="4 5">
    <name type="scientific">Papaver somniferum</name>
    <name type="common">Opium poppy</name>
    <dbReference type="NCBI Taxonomy" id="3469"/>
    <lineage>
        <taxon>Eukaryota</taxon>
        <taxon>Viridiplantae</taxon>
        <taxon>Streptophyta</taxon>
        <taxon>Embryophyta</taxon>
        <taxon>Tracheophyta</taxon>
        <taxon>Spermatophyta</taxon>
        <taxon>Magnoliopsida</taxon>
        <taxon>Ranunculales</taxon>
        <taxon>Papaveraceae</taxon>
        <taxon>Papaveroideae</taxon>
        <taxon>Papaver</taxon>
    </lineage>
</organism>
<feature type="domain" description="DYW" evidence="3">
    <location>
        <begin position="810"/>
        <end position="894"/>
    </location>
</feature>
<evidence type="ECO:0000313" key="4">
    <source>
        <dbReference type="EMBL" id="RZC83118.1"/>
    </source>
</evidence>
<evidence type="ECO:0000313" key="5">
    <source>
        <dbReference type="Proteomes" id="UP000316621"/>
    </source>
</evidence>
<dbReference type="FunFam" id="1.25.40.10:FF:000393">
    <property type="entry name" value="Pentatricopeptide repeat-containing protein At1g20230"/>
    <property type="match status" value="1"/>
</dbReference>
<dbReference type="PANTHER" id="PTHR47926">
    <property type="entry name" value="PENTATRICOPEPTIDE REPEAT-CONTAINING PROTEIN"/>
    <property type="match status" value="1"/>
</dbReference>
<feature type="repeat" description="PPR" evidence="2">
    <location>
        <begin position="384"/>
        <end position="414"/>
    </location>
</feature>
<dbReference type="NCBIfam" id="TIGR00756">
    <property type="entry name" value="PPR"/>
    <property type="match status" value="10"/>
</dbReference>
<feature type="repeat" description="PPR" evidence="2">
    <location>
        <begin position="142"/>
        <end position="176"/>
    </location>
</feature>
<dbReference type="FunFam" id="1.25.40.10:FF:000158">
    <property type="entry name" value="pentatricopeptide repeat-containing protein At2g33680"/>
    <property type="match status" value="1"/>
</dbReference>
<dbReference type="OrthoDB" id="185373at2759"/>
<dbReference type="Gramene" id="RZC83118">
    <property type="protein sequence ID" value="RZC83118"/>
    <property type="gene ID" value="C5167_045905"/>
</dbReference>
<feature type="repeat" description="PPR" evidence="2">
    <location>
        <begin position="279"/>
        <end position="313"/>
    </location>
</feature>
<dbReference type="EMBL" id="CM010725">
    <property type="protein sequence ID" value="RZC83118.1"/>
    <property type="molecule type" value="Genomic_DNA"/>
</dbReference>
<gene>
    <name evidence="4" type="ORF">C5167_045905</name>
</gene>
<evidence type="ECO:0000256" key="1">
    <source>
        <dbReference type="ARBA" id="ARBA00022737"/>
    </source>
</evidence>
<dbReference type="GO" id="GO:0009451">
    <property type="term" value="P:RNA modification"/>
    <property type="evidence" value="ECO:0007669"/>
    <property type="project" value="InterPro"/>
</dbReference>
<name>A0A4Y7LF09_PAPSO</name>
<dbReference type="Pfam" id="PF01535">
    <property type="entry name" value="PPR"/>
    <property type="match status" value="6"/>
</dbReference>
<keyword evidence="1" id="KW-0677">Repeat</keyword>
<protein>
    <recommendedName>
        <fullName evidence="3">DYW domain-containing protein</fullName>
    </recommendedName>
</protein>
<dbReference type="InterPro" id="IPR011990">
    <property type="entry name" value="TPR-like_helical_dom_sf"/>
</dbReference>
<feature type="repeat" description="PPR" evidence="2">
    <location>
        <begin position="486"/>
        <end position="520"/>
    </location>
</feature>
<dbReference type="InterPro" id="IPR002885">
    <property type="entry name" value="PPR_rpt"/>
</dbReference>
<evidence type="ECO:0000256" key="2">
    <source>
        <dbReference type="PROSITE-ProRule" id="PRU00708"/>
    </source>
</evidence>
<feature type="repeat" description="PPR" evidence="2">
    <location>
        <begin position="415"/>
        <end position="449"/>
    </location>
</feature>
<dbReference type="GO" id="GO:0099402">
    <property type="term" value="P:plant organ development"/>
    <property type="evidence" value="ECO:0007669"/>
    <property type="project" value="UniProtKB-ARBA"/>
</dbReference>
<dbReference type="FunFam" id="1.25.40.10:FF:000380">
    <property type="entry name" value="Pentatricopeptide repeat-containing protein, chloroplastic"/>
    <property type="match status" value="1"/>
</dbReference>
<dbReference type="STRING" id="3469.A0A4Y7LF09"/>
<dbReference type="GO" id="GO:0008270">
    <property type="term" value="F:zinc ion binding"/>
    <property type="evidence" value="ECO:0007669"/>
    <property type="project" value="InterPro"/>
</dbReference>
<accession>A0A4Y7LF09</accession>
<dbReference type="AlphaFoldDB" id="A0A4Y7LF09"/>
<feature type="repeat" description="PPR" evidence="2">
    <location>
        <begin position="450"/>
        <end position="484"/>
    </location>
</feature>
<dbReference type="InterPro" id="IPR046960">
    <property type="entry name" value="PPR_At4g14850-like_plant"/>
</dbReference>
<dbReference type="PROSITE" id="PS51375">
    <property type="entry name" value="PPR"/>
    <property type="match status" value="10"/>
</dbReference>
<proteinExistence type="predicted"/>
<sequence length="894" mass="100397">MENSIISCQSKPHLIEFLKQQLPTSDSVKPIIPKRTIKFDSGTTQKITELDINNLCRNGKLREAVTALDSITKNGFKVRPNTCISLLQSCIDTDSIEFGRKVHNLIAEVNPFVETKLISMYAKCGSLNDARHVFDEMCERKNLFAWSAMIGGYTREQRWREIIALFFLMMDEGICFPDEYMLPKILQACANLGDVETGRLIHSLVVRTGMDLCVHVNNSILTMYTKCGKLVSSRRFLENMDDKDLITWNSIISGYCQNGMNEEALGLFERMSAEGIVPGLVSWNILIASYNQSGKCDQAMELMEKMNENGLSPDVFTWTSMISGFAQNNRTNQALELFREMLVSGVEPNGVTVASAVSACASLKSLKKGKELHSVEVKIGSLADVLMKNSLIGMYSKCGKLEDARRIFDMMVERDVFTWNSMIGGYAQAGYCGQAYDLFTRMRVSGVKPNVVTWNLMISGHILNGDEDQAMDLFRTMETEGIIKRNTASWNSLISGSLHHGQKDKALRIFRQMQAFRARPNSITMLSILPACADLLSTRKLKEVHGCAVHESLDTELPVANSLIDTYAKSGDMISSRAIFDYMFSRDTISWNTLIAGYILHGHHHIAIDLFHMMRAEGIKPNKGTFSYIILAYSVLGMVDEGNQIFSSMTKDYQISPGLEHYNAMVELFGRSGRLGEVTEFIEDMAIESHPSIWSSLLKASRVHGNVGLAIRAAENLVKLEQKNTITHKLLLQLYELSGSCEDASMMRTLEKRSEALNTLGYSWINVNNKVQTFVTDDKSMPDADVLYACLDKIKEEVRLAMPDSHEHTHLNIQEEDTEKIAGIHSEKLAIGFALISSSNAARSIRIVKNLRVCNDCHKTAKFISLRYGCEIYLNDPKCLHHFKDGVCSCKDYW</sequence>
<feature type="repeat" description="PPR" evidence="2">
    <location>
        <begin position="244"/>
        <end position="278"/>
    </location>
</feature>
<dbReference type="Pfam" id="PF14432">
    <property type="entry name" value="DYW_deaminase"/>
    <property type="match status" value="1"/>
</dbReference>
<feature type="repeat" description="PPR" evidence="2">
    <location>
        <begin position="587"/>
        <end position="621"/>
    </location>
</feature>
<reference evidence="4 5" key="1">
    <citation type="journal article" date="2018" name="Science">
        <title>The opium poppy genome and morphinan production.</title>
        <authorList>
            <person name="Guo L."/>
            <person name="Winzer T."/>
            <person name="Yang X."/>
            <person name="Li Y."/>
            <person name="Ning Z."/>
            <person name="He Z."/>
            <person name="Teodor R."/>
            <person name="Lu Y."/>
            <person name="Bowser T.A."/>
            <person name="Graham I.A."/>
            <person name="Ye K."/>
        </authorList>
    </citation>
    <scope>NUCLEOTIDE SEQUENCE [LARGE SCALE GENOMIC DNA]</scope>
    <source>
        <strain evidence="5">cv. HN1</strain>
        <tissue evidence="4">Leaves</tissue>
    </source>
</reference>
<dbReference type="OMA" id="CDQAMEL"/>